<organism evidence="5 6">
    <name type="scientific">Bodo saltans</name>
    <name type="common">Flagellated protozoan</name>
    <dbReference type="NCBI Taxonomy" id="75058"/>
    <lineage>
        <taxon>Eukaryota</taxon>
        <taxon>Discoba</taxon>
        <taxon>Euglenozoa</taxon>
        <taxon>Kinetoplastea</taxon>
        <taxon>Metakinetoplastina</taxon>
        <taxon>Eubodonida</taxon>
        <taxon>Bodonidae</taxon>
        <taxon>Bodo</taxon>
    </lineage>
</organism>
<feature type="compositionally biased region" description="Polar residues" evidence="4">
    <location>
        <begin position="209"/>
        <end position="228"/>
    </location>
</feature>
<dbReference type="InterPro" id="IPR036770">
    <property type="entry name" value="Ankyrin_rpt-contain_sf"/>
</dbReference>
<dbReference type="VEuPathDB" id="TriTrypDB:BSAL_70890"/>
<evidence type="ECO:0000256" key="2">
    <source>
        <dbReference type="ARBA" id="ARBA00023043"/>
    </source>
</evidence>
<evidence type="ECO:0000256" key="1">
    <source>
        <dbReference type="ARBA" id="ARBA00022737"/>
    </source>
</evidence>
<name>A0A0S4IWE7_BODSA</name>
<dbReference type="OrthoDB" id="194358at2759"/>
<dbReference type="InterPro" id="IPR002110">
    <property type="entry name" value="Ankyrin_rpt"/>
</dbReference>
<feature type="repeat" description="ANK" evidence="3">
    <location>
        <begin position="175"/>
        <end position="207"/>
    </location>
</feature>
<dbReference type="Proteomes" id="UP000051952">
    <property type="component" value="Unassembled WGS sequence"/>
</dbReference>
<reference evidence="6" key="1">
    <citation type="submission" date="2015-09" db="EMBL/GenBank/DDBJ databases">
        <authorList>
            <consortium name="Pathogen Informatics"/>
        </authorList>
    </citation>
    <scope>NUCLEOTIDE SEQUENCE [LARGE SCALE GENOMIC DNA]</scope>
    <source>
        <strain evidence="6">Lake Konstanz</strain>
    </source>
</reference>
<evidence type="ECO:0000313" key="6">
    <source>
        <dbReference type="Proteomes" id="UP000051952"/>
    </source>
</evidence>
<accession>A0A0S4IWE7</accession>
<keyword evidence="1" id="KW-0677">Repeat</keyword>
<dbReference type="Pfam" id="PF00023">
    <property type="entry name" value="Ank"/>
    <property type="match status" value="1"/>
</dbReference>
<evidence type="ECO:0000313" key="5">
    <source>
        <dbReference type="EMBL" id="CUG05313.1"/>
    </source>
</evidence>
<dbReference type="SUPFAM" id="SSF48403">
    <property type="entry name" value="Ankyrin repeat"/>
    <property type="match status" value="1"/>
</dbReference>
<gene>
    <name evidence="5" type="ORF">BSAL_70890</name>
</gene>
<dbReference type="PANTHER" id="PTHR24198">
    <property type="entry name" value="ANKYRIN REPEAT AND PROTEIN KINASE DOMAIN-CONTAINING PROTEIN"/>
    <property type="match status" value="1"/>
</dbReference>
<keyword evidence="6" id="KW-1185">Reference proteome</keyword>
<evidence type="ECO:0000256" key="3">
    <source>
        <dbReference type="PROSITE-ProRule" id="PRU00023"/>
    </source>
</evidence>
<dbReference type="Gene3D" id="1.25.40.20">
    <property type="entry name" value="Ankyrin repeat-containing domain"/>
    <property type="match status" value="2"/>
</dbReference>
<proteinExistence type="predicted"/>
<evidence type="ECO:0000256" key="4">
    <source>
        <dbReference type="SAM" id="MobiDB-lite"/>
    </source>
</evidence>
<sequence>MEVLLHHNAVEIEALTNECFTALSLAVAGGFVAGVETLIKHHAQTNYHQDKMSSFGVDDREDKERNLVAQPSLTRLQHHGVEIEAVTNECFTALSLVATDGHVAGVETLTKHRAQTNYHQDEMSSFGVDDCEDNKRNLVAQLSSTRPTNDEIMLEVRALFEHLQLVHQWRFAVVDGCTALHLATEQGHAGATTTLVKHRAQIERRTKNGDTTLRGSGSQHTRNIAATW</sequence>
<dbReference type="SMART" id="SM00248">
    <property type="entry name" value="ANK"/>
    <property type="match status" value="3"/>
</dbReference>
<dbReference type="PANTHER" id="PTHR24198:SF193">
    <property type="match status" value="1"/>
</dbReference>
<keyword evidence="2 3" id="KW-0040">ANK repeat</keyword>
<dbReference type="AlphaFoldDB" id="A0A0S4IWE7"/>
<dbReference type="PROSITE" id="PS50297">
    <property type="entry name" value="ANK_REP_REGION"/>
    <property type="match status" value="1"/>
</dbReference>
<dbReference type="PROSITE" id="PS50088">
    <property type="entry name" value="ANK_REPEAT"/>
    <property type="match status" value="1"/>
</dbReference>
<dbReference type="EMBL" id="CYKH01000534">
    <property type="protein sequence ID" value="CUG05313.1"/>
    <property type="molecule type" value="Genomic_DNA"/>
</dbReference>
<feature type="region of interest" description="Disordered" evidence="4">
    <location>
        <begin position="208"/>
        <end position="228"/>
    </location>
</feature>
<protein>
    <submittedName>
        <fullName evidence="5">Ankyrin repeat protein, putative</fullName>
    </submittedName>
</protein>